<dbReference type="SUPFAM" id="SSF74650">
    <property type="entry name" value="Galactose mutarotase-like"/>
    <property type="match status" value="1"/>
</dbReference>
<evidence type="ECO:0000256" key="6">
    <source>
        <dbReference type="ARBA" id="ARBA00023235"/>
    </source>
</evidence>
<dbReference type="Pfam" id="PF01263">
    <property type="entry name" value="Aldose_epim"/>
    <property type="match status" value="1"/>
</dbReference>
<proteinExistence type="inferred from homology"/>
<dbReference type="GO" id="GO:0006006">
    <property type="term" value="P:glucose metabolic process"/>
    <property type="evidence" value="ECO:0007669"/>
    <property type="project" value="TreeGrafter"/>
</dbReference>
<organism evidence="12 13">
    <name type="scientific">Serratia rubidaea</name>
    <name type="common">Serratia marinorubra</name>
    <dbReference type="NCBI Taxonomy" id="61652"/>
    <lineage>
        <taxon>Bacteria</taxon>
        <taxon>Pseudomonadati</taxon>
        <taxon>Pseudomonadota</taxon>
        <taxon>Gammaproteobacteria</taxon>
        <taxon>Enterobacterales</taxon>
        <taxon>Yersiniaceae</taxon>
        <taxon>Serratia</taxon>
    </lineage>
</organism>
<comment type="pathway">
    <text evidence="2 8">Carbohydrate metabolism; hexose metabolism.</text>
</comment>
<evidence type="ECO:0000256" key="9">
    <source>
        <dbReference type="PIRSR" id="PIRSR005096-1"/>
    </source>
</evidence>
<dbReference type="InterPro" id="IPR011013">
    <property type="entry name" value="Gal_mutarotase_sf_dom"/>
</dbReference>
<sequence>MLNATEQQLAPDGRPFTLTTLRNAGGMTVTLMDWGATWLSARLPLGGGEMREVLLGCATPADYLRQSAYLGATVGRYANRIADASLPLDGGTQALLANQGPHQLHGGPEGFHARRWRIAQQDRQQVTYQLHSPDGDQGFPGNLQVSARFRLTDDHQLEIDYQAQVDRPCPVNLTNHAYFNLDGAGQDARRQTLQLRADYYLPVDEQGIPCAPLNAVDGSGMDFRRPKTLAQDLLRDADQQRVKGYDHAYLLQRDCQTLDTPAAQLWSADGRLEMRVFTNAPALQLYSGNYLAGTPARDGGSYADYAGVALESEYLPDSPHHPEWPQPSCWLQPGQRYHSITRYHFSPR</sequence>
<dbReference type="PROSITE" id="PS00545">
    <property type="entry name" value="ALDOSE_1_EPIMERASE"/>
    <property type="match status" value="1"/>
</dbReference>
<dbReference type="PIRSF" id="PIRSF005096">
    <property type="entry name" value="GALM"/>
    <property type="match status" value="1"/>
</dbReference>
<dbReference type="CDD" id="cd09019">
    <property type="entry name" value="galactose_mutarotase_like"/>
    <property type="match status" value="1"/>
</dbReference>
<dbReference type="Proteomes" id="UP000271603">
    <property type="component" value="Chromosome"/>
</dbReference>
<dbReference type="Gene3D" id="2.70.98.10">
    <property type="match status" value="1"/>
</dbReference>
<dbReference type="NCBIfam" id="NF008277">
    <property type="entry name" value="PRK11055.1"/>
    <property type="match status" value="1"/>
</dbReference>
<evidence type="ECO:0000256" key="1">
    <source>
        <dbReference type="ARBA" id="ARBA00001614"/>
    </source>
</evidence>
<dbReference type="InterPro" id="IPR014718">
    <property type="entry name" value="GH-type_carb-bd"/>
</dbReference>
<dbReference type="GO" id="GO:0033499">
    <property type="term" value="P:galactose catabolic process via UDP-galactose, Leloir pathway"/>
    <property type="evidence" value="ECO:0007669"/>
    <property type="project" value="TreeGrafter"/>
</dbReference>
<accession>A0A3S4FUT3</accession>
<feature type="binding site" evidence="11">
    <location>
        <begin position="79"/>
        <end position="80"/>
    </location>
    <ligand>
        <name>beta-D-galactose</name>
        <dbReference type="ChEBI" id="CHEBI:27667"/>
    </ligand>
</feature>
<evidence type="ECO:0000256" key="10">
    <source>
        <dbReference type="PIRSR" id="PIRSR005096-2"/>
    </source>
</evidence>
<dbReference type="GO" id="GO:0030246">
    <property type="term" value="F:carbohydrate binding"/>
    <property type="evidence" value="ECO:0007669"/>
    <property type="project" value="InterPro"/>
</dbReference>
<evidence type="ECO:0000256" key="11">
    <source>
        <dbReference type="PIRSR" id="PIRSR005096-3"/>
    </source>
</evidence>
<dbReference type="InterPro" id="IPR018052">
    <property type="entry name" value="Ald1_epimerase_CS"/>
</dbReference>
<feature type="binding site" evidence="10">
    <location>
        <position position="246"/>
    </location>
    <ligand>
        <name>beta-D-galactose</name>
        <dbReference type="ChEBI" id="CHEBI:27667"/>
    </ligand>
</feature>
<comment type="catalytic activity">
    <reaction evidence="1 8">
        <text>alpha-D-glucose = beta-D-glucose</text>
        <dbReference type="Rhea" id="RHEA:10264"/>
        <dbReference type="ChEBI" id="CHEBI:15903"/>
        <dbReference type="ChEBI" id="CHEBI:17925"/>
        <dbReference type="EC" id="5.1.3.3"/>
    </reaction>
</comment>
<dbReference type="UniPathway" id="UPA00242"/>
<keyword evidence="7 8" id="KW-0119">Carbohydrate metabolism</keyword>
<dbReference type="InterPro" id="IPR008183">
    <property type="entry name" value="Aldose_1/G6P_1-epimerase"/>
</dbReference>
<evidence type="ECO:0000256" key="3">
    <source>
        <dbReference type="ARBA" id="ARBA00006206"/>
    </source>
</evidence>
<evidence type="ECO:0000256" key="8">
    <source>
        <dbReference type="PIRNR" id="PIRNR005096"/>
    </source>
</evidence>
<dbReference type="EMBL" id="LR134155">
    <property type="protein sequence ID" value="VEA72402.1"/>
    <property type="molecule type" value="Genomic_DNA"/>
</dbReference>
<protein>
    <recommendedName>
        <fullName evidence="5 8">Aldose 1-epimerase</fullName>
        <ecNumber evidence="4 8">5.1.3.3</ecNumber>
    </recommendedName>
</protein>
<evidence type="ECO:0000256" key="2">
    <source>
        <dbReference type="ARBA" id="ARBA00005028"/>
    </source>
</evidence>
<dbReference type="AlphaFoldDB" id="A0A3S4FUT3"/>
<dbReference type="NCBIfam" id="TIGR02636">
    <property type="entry name" value="galM_Leloir"/>
    <property type="match status" value="1"/>
</dbReference>
<dbReference type="STRING" id="61652.AXX16_3874"/>
<dbReference type="PANTHER" id="PTHR10091:SF0">
    <property type="entry name" value="GALACTOSE MUTAROTASE"/>
    <property type="match status" value="1"/>
</dbReference>
<feature type="active site" description="Proton acceptor" evidence="9">
    <location>
        <position position="311"/>
    </location>
</feature>
<dbReference type="PANTHER" id="PTHR10091">
    <property type="entry name" value="ALDOSE-1-EPIMERASE"/>
    <property type="match status" value="1"/>
</dbReference>
<name>A0A3S4FUT3_SERRU</name>
<evidence type="ECO:0000256" key="7">
    <source>
        <dbReference type="ARBA" id="ARBA00023277"/>
    </source>
</evidence>
<evidence type="ECO:0000313" key="12">
    <source>
        <dbReference type="EMBL" id="VEA72402.1"/>
    </source>
</evidence>
<gene>
    <name evidence="12" type="primary">galM</name>
    <name evidence="12" type="ORF">NCTC9419_04015</name>
</gene>
<keyword evidence="6 8" id="KW-0413">Isomerase</keyword>
<dbReference type="EC" id="5.1.3.3" evidence="4 8"/>
<evidence type="ECO:0000256" key="5">
    <source>
        <dbReference type="ARBA" id="ARBA00014165"/>
    </source>
</evidence>
<evidence type="ECO:0000256" key="4">
    <source>
        <dbReference type="ARBA" id="ARBA00013185"/>
    </source>
</evidence>
<dbReference type="GO" id="GO:0005737">
    <property type="term" value="C:cytoplasm"/>
    <property type="evidence" value="ECO:0007669"/>
    <property type="project" value="TreeGrafter"/>
</dbReference>
<dbReference type="GO" id="GO:0004034">
    <property type="term" value="F:aldose 1-epimerase activity"/>
    <property type="evidence" value="ECO:0007669"/>
    <property type="project" value="UniProtKB-EC"/>
</dbReference>
<dbReference type="InterPro" id="IPR015443">
    <property type="entry name" value="Aldose_1-epimerase"/>
</dbReference>
<feature type="active site" description="Proton donor" evidence="9">
    <location>
        <position position="176"/>
    </location>
</feature>
<reference evidence="12 13" key="1">
    <citation type="submission" date="2018-12" db="EMBL/GenBank/DDBJ databases">
        <authorList>
            <consortium name="Pathogen Informatics"/>
        </authorList>
    </citation>
    <scope>NUCLEOTIDE SEQUENCE [LARGE SCALE GENOMIC DNA]</scope>
    <source>
        <strain evidence="12 13">NCTC9419</strain>
    </source>
</reference>
<dbReference type="InterPro" id="IPR013458">
    <property type="entry name" value="Ald_epimerase_bac"/>
</dbReference>
<comment type="similarity">
    <text evidence="3 8">Belongs to the aldose epimerase family.</text>
</comment>
<evidence type="ECO:0000313" key="13">
    <source>
        <dbReference type="Proteomes" id="UP000271603"/>
    </source>
</evidence>
<dbReference type="InterPro" id="IPR047215">
    <property type="entry name" value="Galactose_mutarotase-like"/>
</dbReference>
<feature type="binding site" evidence="11">
    <location>
        <begin position="176"/>
        <end position="178"/>
    </location>
    <ligand>
        <name>beta-D-galactose</name>
        <dbReference type="ChEBI" id="CHEBI:27667"/>
    </ligand>
</feature>